<feature type="transmembrane region" description="Helical" evidence="1">
    <location>
        <begin position="20"/>
        <end position="44"/>
    </location>
</feature>
<organism evidence="2">
    <name type="scientific">Solanum chacoense</name>
    <name type="common">Chaco potato</name>
    <dbReference type="NCBI Taxonomy" id="4108"/>
    <lineage>
        <taxon>Eukaryota</taxon>
        <taxon>Viridiplantae</taxon>
        <taxon>Streptophyta</taxon>
        <taxon>Embryophyta</taxon>
        <taxon>Tracheophyta</taxon>
        <taxon>Spermatophyta</taxon>
        <taxon>Magnoliopsida</taxon>
        <taxon>eudicotyledons</taxon>
        <taxon>Gunneridae</taxon>
        <taxon>Pentapetalae</taxon>
        <taxon>asterids</taxon>
        <taxon>lamiids</taxon>
        <taxon>Solanales</taxon>
        <taxon>Solanaceae</taxon>
        <taxon>Solanoideae</taxon>
        <taxon>Solaneae</taxon>
        <taxon>Solanum</taxon>
    </lineage>
</organism>
<dbReference type="AlphaFoldDB" id="A0A0V0HCU0"/>
<keyword evidence="1" id="KW-0812">Transmembrane</keyword>
<evidence type="ECO:0000313" key="2">
    <source>
        <dbReference type="EMBL" id="JAP18068.1"/>
    </source>
</evidence>
<reference evidence="2" key="1">
    <citation type="submission" date="2015-12" db="EMBL/GenBank/DDBJ databases">
        <title>Gene expression during late stages of embryo sac development: a critical building block for successful pollen-pistil interactions.</title>
        <authorList>
            <person name="Liu Y."/>
            <person name="Joly V."/>
            <person name="Sabar M."/>
            <person name="Matton D.P."/>
        </authorList>
    </citation>
    <scope>NUCLEOTIDE SEQUENCE</scope>
</reference>
<protein>
    <submittedName>
        <fullName evidence="2">Putative ovule protein</fullName>
    </submittedName>
</protein>
<sequence length="75" mass="8943">MYPKFGLYFRDNFGQNSTLYMHSMVKIIIYSSFILLINVLNLIVKCRNKSKTGFQIFHARSVQQMRHCSNFLLYI</sequence>
<evidence type="ECO:0000256" key="1">
    <source>
        <dbReference type="SAM" id="Phobius"/>
    </source>
</evidence>
<keyword evidence="1" id="KW-1133">Transmembrane helix</keyword>
<keyword evidence="1" id="KW-0472">Membrane</keyword>
<accession>A0A0V0HCU0</accession>
<dbReference type="EMBL" id="GEDG01021734">
    <property type="protein sequence ID" value="JAP18068.1"/>
    <property type="molecule type" value="Transcribed_RNA"/>
</dbReference>
<name>A0A0V0HCU0_SOLCH</name>
<proteinExistence type="predicted"/>